<evidence type="ECO:0000256" key="5">
    <source>
        <dbReference type="ARBA" id="ARBA00022723"/>
    </source>
</evidence>
<dbReference type="GO" id="GO:0043137">
    <property type="term" value="P:DNA replication, removal of RNA primer"/>
    <property type="evidence" value="ECO:0007669"/>
    <property type="project" value="TreeGrafter"/>
</dbReference>
<name>A0AAD4BP22_BOLED</name>
<comment type="caution">
    <text evidence="9">The sequence shown here is derived from an EMBL/GenBank/DDBJ whole genome shotgun (WGS) entry which is preliminary data.</text>
</comment>
<evidence type="ECO:0000256" key="6">
    <source>
        <dbReference type="ARBA" id="ARBA00022759"/>
    </source>
</evidence>
<comment type="catalytic activity">
    <reaction evidence="1">
        <text>Endonucleolytic cleavage to 5'-phosphomonoester.</text>
        <dbReference type="EC" id="3.1.26.4"/>
    </reaction>
</comment>
<dbReference type="GO" id="GO:0004523">
    <property type="term" value="F:RNA-DNA hybrid ribonuclease activity"/>
    <property type="evidence" value="ECO:0007669"/>
    <property type="project" value="UniProtKB-EC"/>
</dbReference>
<evidence type="ECO:0000256" key="4">
    <source>
        <dbReference type="ARBA" id="ARBA00022722"/>
    </source>
</evidence>
<dbReference type="InterPro" id="IPR012337">
    <property type="entry name" value="RNaseH-like_sf"/>
</dbReference>
<evidence type="ECO:0000259" key="8">
    <source>
        <dbReference type="PROSITE" id="PS50879"/>
    </source>
</evidence>
<dbReference type="AlphaFoldDB" id="A0AAD4BP22"/>
<evidence type="ECO:0000256" key="1">
    <source>
        <dbReference type="ARBA" id="ARBA00000077"/>
    </source>
</evidence>
<dbReference type="Proteomes" id="UP001194468">
    <property type="component" value="Unassembled WGS sequence"/>
</dbReference>
<evidence type="ECO:0000313" key="10">
    <source>
        <dbReference type="Proteomes" id="UP001194468"/>
    </source>
</evidence>
<organism evidence="9 10">
    <name type="scientific">Boletus edulis BED1</name>
    <dbReference type="NCBI Taxonomy" id="1328754"/>
    <lineage>
        <taxon>Eukaryota</taxon>
        <taxon>Fungi</taxon>
        <taxon>Dikarya</taxon>
        <taxon>Basidiomycota</taxon>
        <taxon>Agaricomycotina</taxon>
        <taxon>Agaricomycetes</taxon>
        <taxon>Agaricomycetidae</taxon>
        <taxon>Boletales</taxon>
        <taxon>Boletineae</taxon>
        <taxon>Boletaceae</taxon>
        <taxon>Boletoideae</taxon>
        <taxon>Boletus</taxon>
    </lineage>
</organism>
<feature type="domain" description="RNase H type-1" evidence="8">
    <location>
        <begin position="38"/>
        <end position="167"/>
    </location>
</feature>
<evidence type="ECO:0000256" key="7">
    <source>
        <dbReference type="ARBA" id="ARBA00022801"/>
    </source>
</evidence>
<dbReference type="InterPro" id="IPR050092">
    <property type="entry name" value="RNase_H"/>
</dbReference>
<keyword evidence="6" id="KW-0255">Endonuclease</keyword>
<proteinExistence type="inferred from homology"/>
<dbReference type="PROSITE" id="PS50879">
    <property type="entry name" value="RNASE_H_1"/>
    <property type="match status" value="1"/>
</dbReference>
<sequence>MSDEDSGRLHTPFPTLTSEYNTEQLILTCECGDHKEICHHSPIIYTDGACSNNGSSDAVAGIGIAFGTRKRTSQRAELITALEGLKKICNHDKELMSNDYRTREYVVKGMIEWLPNWKENNWREPNGQQPSNLDLFRKLDAEVEERERAHGCKTGWQSRVPALLLRL</sequence>
<keyword evidence="4" id="KW-0540">Nuclease</keyword>
<keyword evidence="5" id="KW-0479">Metal-binding</keyword>
<dbReference type="GO" id="GO:0046872">
    <property type="term" value="F:metal ion binding"/>
    <property type="evidence" value="ECO:0007669"/>
    <property type="project" value="UniProtKB-KW"/>
</dbReference>
<evidence type="ECO:0000256" key="2">
    <source>
        <dbReference type="ARBA" id="ARBA00005300"/>
    </source>
</evidence>
<dbReference type="SUPFAM" id="SSF53098">
    <property type="entry name" value="Ribonuclease H-like"/>
    <property type="match status" value="1"/>
</dbReference>
<dbReference type="EC" id="3.1.26.4" evidence="3"/>
<dbReference type="GO" id="GO:0003676">
    <property type="term" value="F:nucleic acid binding"/>
    <property type="evidence" value="ECO:0007669"/>
    <property type="project" value="InterPro"/>
</dbReference>
<dbReference type="InterPro" id="IPR036397">
    <property type="entry name" value="RNaseH_sf"/>
</dbReference>
<dbReference type="Pfam" id="PF00075">
    <property type="entry name" value="RNase_H"/>
    <property type="match status" value="1"/>
</dbReference>
<gene>
    <name evidence="9" type="ORF">L210DRAFT_3613357</name>
</gene>
<reference evidence="9" key="1">
    <citation type="submission" date="2019-10" db="EMBL/GenBank/DDBJ databases">
        <authorList>
            <consortium name="DOE Joint Genome Institute"/>
            <person name="Kuo A."/>
            <person name="Miyauchi S."/>
            <person name="Kiss E."/>
            <person name="Drula E."/>
            <person name="Kohler A."/>
            <person name="Sanchez-Garcia M."/>
            <person name="Andreopoulos B."/>
            <person name="Barry K.W."/>
            <person name="Bonito G."/>
            <person name="Buee M."/>
            <person name="Carver A."/>
            <person name="Chen C."/>
            <person name="Cichocki N."/>
            <person name="Clum A."/>
            <person name="Culley D."/>
            <person name="Crous P.W."/>
            <person name="Fauchery L."/>
            <person name="Girlanda M."/>
            <person name="Hayes R."/>
            <person name="Keri Z."/>
            <person name="LaButti K."/>
            <person name="Lipzen A."/>
            <person name="Lombard V."/>
            <person name="Magnuson J."/>
            <person name="Maillard F."/>
            <person name="Morin E."/>
            <person name="Murat C."/>
            <person name="Nolan M."/>
            <person name="Ohm R."/>
            <person name="Pangilinan J."/>
            <person name="Pereira M."/>
            <person name="Perotto S."/>
            <person name="Peter M."/>
            <person name="Riley R."/>
            <person name="Sitrit Y."/>
            <person name="Stielow B."/>
            <person name="Szollosi G."/>
            <person name="Zifcakova L."/>
            <person name="Stursova M."/>
            <person name="Spatafora J.W."/>
            <person name="Tedersoo L."/>
            <person name="Vaario L.-M."/>
            <person name="Yamada A."/>
            <person name="Yan M."/>
            <person name="Wang P."/>
            <person name="Xu J."/>
            <person name="Bruns T."/>
            <person name="Baldrian P."/>
            <person name="Vilgalys R."/>
            <person name="Henrissat B."/>
            <person name="Grigoriev I.V."/>
            <person name="Hibbett D."/>
            <person name="Nagy L.G."/>
            <person name="Martin F.M."/>
        </authorList>
    </citation>
    <scope>NUCLEOTIDE SEQUENCE</scope>
    <source>
        <strain evidence="9">BED1</strain>
    </source>
</reference>
<dbReference type="PANTHER" id="PTHR10642">
    <property type="entry name" value="RIBONUCLEASE H1"/>
    <property type="match status" value="1"/>
</dbReference>
<keyword evidence="10" id="KW-1185">Reference proteome</keyword>
<comment type="similarity">
    <text evidence="2">Belongs to the RNase H family.</text>
</comment>
<protein>
    <recommendedName>
        <fullName evidence="3">ribonuclease H</fullName>
        <ecNumber evidence="3">3.1.26.4</ecNumber>
    </recommendedName>
</protein>
<evidence type="ECO:0000313" key="9">
    <source>
        <dbReference type="EMBL" id="KAF8436468.1"/>
    </source>
</evidence>
<dbReference type="EMBL" id="WHUW01000021">
    <property type="protein sequence ID" value="KAF8436468.1"/>
    <property type="molecule type" value="Genomic_DNA"/>
</dbReference>
<dbReference type="Gene3D" id="3.30.420.10">
    <property type="entry name" value="Ribonuclease H-like superfamily/Ribonuclease H"/>
    <property type="match status" value="1"/>
</dbReference>
<dbReference type="PANTHER" id="PTHR10642:SF26">
    <property type="entry name" value="RIBONUCLEASE H1"/>
    <property type="match status" value="1"/>
</dbReference>
<reference evidence="9" key="2">
    <citation type="journal article" date="2020" name="Nat. Commun.">
        <title>Large-scale genome sequencing of mycorrhizal fungi provides insights into the early evolution of symbiotic traits.</title>
        <authorList>
            <person name="Miyauchi S."/>
            <person name="Kiss E."/>
            <person name="Kuo A."/>
            <person name="Drula E."/>
            <person name="Kohler A."/>
            <person name="Sanchez-Garcia M."/>
            <person name="Morin E."/>
            <person name="Andreopoulos B."/>
            <person name="Barry K.W."/>
            <person name="Bonito G."/>
            <person name="Buee M."/>
            <person name="Carver A."/>
            <person name="Chen C."/>
            <person name="Cichocki N."/>
            <person name="Clum A."/>
            <person name="Culley D."/>
            <person name="Crous P.W."/>
            <person name="Fauchery L."/>
            <person name="Girlanda M."/>
            <person name="Hayes R.D."/>
            <person name="Keri Z."/>
            <person name="LaButti K."/>
            <person name="Lipzen A."/>
            <person name="Lombard V."/>
            <person name="Magnuson J."/>
            <person name="Maillard F."/>
            <person name="Murat C."/>
            <person name="Nolan M."/>
            <person name="Ohm R.A."/>
            <person name="Pangilinan J."/>
            <person name="Pereira M.F."/>
            <person name="Perotto S."/>
            <person name="Peter M."/>
            <person name="Pfister S."/>
            <person name="Riley R."/>
            <person name="Sitrit Y."/>
            <person name="Stielow J.B."/>
            <person name="Szollosi G."/>
            <person name="Zifcakova L."/>
            <person name="Stursova M."/>
            <person name="Spatafora J.W."/>
            <person name="Tedersoo L."/>
            <person name="Vaario L.M."/>
            <person name="Yamada A."/>
            <person name="Yan M."/>
            <person name="Wang P."/>
            <person name="Xu J."/>
            <person name="Bruns T."/>
            <person name="Baldrian P."/>
            <person name="Vilgalys R."/>
            <person name="Dunand C."/>
            <person name="Henrissat B."/>
            <person name="Grigoriev I.V."/>
            <person name="Hibbett D."/>
            <person name="Nagy L.G."/>
            <person name="Martin F.M."/>
        </authorList>
    </citation>
    <scope>NUCLEOTIDE SEQUENCE</scope>
    <source>
        <strain evidence="9">BED1</strain>
    </source>
</reference>
<accession>A0AAD4BP22</accession>
<keyword evidence="7" id="KW-0378">Hydrolase</keyword>
<evidence type="ECO:0000256" key="3">
    <source>
        <dbReference type="ARBA" id="ARBA00012180"/>
    </source>
</evidence>
<dbReference type="InterPro" id="IPR002156">
    <property type="entry name" value="RNaseH_domain"/>
</dbReference>